<feature type="region of interest" description="Disordered" evidence="1">
    <location>
        <begin position="1"/>
        <end position="32"/>
    </location>
</feature>
<gene>
    <name evidence="3" type="ORF">IV203_029694</name>
</gene>
<evidence type="ECO:0000313" key="4">
    <source>
        <dbReference type="Proteomes" id="UP000693970"/>
    </source>
</evidence>
<dbReference type="SMART" id="SM01179">
    <property type="entry name" value="DUF862"/>
    <property type="match status" value="1"/>
</dbReference>
<protein>
    <submittedName>
        <fullName evidence="3">PPPDE putative peptidase domain containing protein</fullName>
    </submittedName>
</protein>
<keyword evidence="4" id="KW-1185">Reference proteome</keyword>
<proteinExistence type="predicted"/>
<feature type="domain" description="PPPDE" evidence="2">
    <location>
        <begin position="336"/>
        <end position="487"/>
    </location>
</feature>
<feature type="compositionally biased region" description="Basic and acidic residues" evidence="1">
    <location>
        <begin position="17"/>
        <end position="32"/>
    </location>
</feature>
<dbReference type="EMBL" id="JAGRRH010000007">
    <property type="protein sequence ID" value="KAG7367024.1"/>
    <property type="molecule type" value="Genomic_DNA"/>
</dbReference>
<accession>A0A9K3LR40</accession>
<dbReference type="OrthoDB" id="412286at2759"/>
<comment type="caution">
    <text evidence="3">The sequence shown here is derived from an EMBL/GenBank/DDBJ whole genome shotgun (WGS) entry which is preliminary data.</text>
</comment>
<name>A0A9K3LR40_9STRA</name>
<dbReference type="PANTHER" id="PTHR12378:SF80">
    <property type="entry name" value="IP06716P-RELATED"/>
    <property type="match status" value="1"/>
</dbReference>
<reference evidence="3" key="1">
    <citation type="journal article" date="2021" name="Sci. Rep.">
        <title>Diploid genomic architecture of Nitzschia inconspicua, an elite biomass production diatom.</title>
        <authorList>
            <person name="Oliver A."/>
            <person name="Podell S."/>
            <person name="Pinowska A."/>
            <person name="Traller J.C."/>
            <person name="Smith S.R."/>
            <person name="McClure R."/>
            <person name="Beliaev A."/>
            <person name="Bohutskyi P."/>
            <person name="Hill E.A."/>
            <person name="Rabines A."/>
            <person name="Zheng H."/>
            <person name="Allen L.Z."/>
            <person name="Kuo A."/>
            <person name="Grigoriev I.V."/>
            <person name="Allen A.E."/>
            <person name="Hazlebeck D."/>
            <person name="Allen E.E."/>
        </authorList>
    </citation>
    <scope>NUCLEOTIDE SEQUENCE</scope>
    <source>
        <strain evidence="3">Hildebrandi</strain>
    </source>
</reference>
<sequence length="569" mass="64660">MVNSQGYHRNKRKGRQRFFDKDVDDQGKNADRDSKLWSLSSSGFSTTSSVESLVLNHIYEVAAFAEEHIIAPTGEVISHTGEVICHLTSDQFQIPLGQDTTIEDSGEDVGEEVELHEQSAIDIRPRYDREEVELIARPSDDADENYFNFVNDSILLEDPGGTESQMFPMNLRVIRGENLPFNKCRFRVSVLNEVGVIDQVLGNTPWSNKEKDPIWGTDACSWSVMGKPSTQLIFSLERDDDKTNMAKKKNDDQEKGKKNGIFVKVDAVDLMVFHNPNQWIKLQNNGSDCGRIRVRLSRPKMATLHQQENCPKISPGPAFPRMESYAIRKKLMYCCSPVILNVYDVSKDHRIGAINDTVKRMGYGGIFHAAIQIHDREYSFGGTRNRRSKVTGIFCSRPKRCPIHHYRESVYLGDCELTPQQIHYILEDLRPKWLASSYNLFNKNCVSFSREFAIELGVGDIPEWVFSLASTAKFIEPFAVKLKSYLNRRTKTSVQPNRTSKLKISSSSTEECERFAIALDENGSMEVHRVATTTQDCLLDHAMAARIQRSFRYAAVTSRNSKGYILNNV</sequence>
<evidence type="ECO:0000259" key="2">
    <source>
        <dbReference type="PROSITE" id="PS51858"/>
    </source>
</evidence>
<dbReference type="GO" id="GO:0101005">
    <property type="term" value="F:deubiquitinase activity"/>
    <property type="evidence" value="ECO:0007669"/>
    <property type="project" value="TreeGrafter"/>
</dbReference>
<dbReference type="Pfam" id="PF05903">
    <property type="entry name" value="Peptidase_C97"/>
    <property type="match status" value="1"/>
</dbReference>
<dbReference type="GO" id="GO:0016579">
    <property type="term" value="P:protein deubiquitination"/>
    <property type="evidence" value="ECO:0007669"/>
    <property type="project" value="TreeGrafter"/>
</dbReference>
<dbReference type="InterPro" id="IPR008580">
    <property type="entry name" value="PPPDE_dom"/>
</dbReference>
<dbReference type="PROSITE" id="PS51858">
    <property type="entry name" value="PPPDE"/>
    <property type="match status" value="1"/>
</dbReference>
<dbReference type="PANTHER" id="PTHR12378">
    <property type="entry name" value="DESUMOYLATING ISOPEPTIDASE"/>
    <property type="match status" value="1"/>
</dbReference>
<organism evidence="3 4">
    <name type="scientific">Nitzschia inconspicua</name>
    <dbReference type="NCBI Taxonomy" id="303405"/>
    <lineage>
        <taxon>Eukaryota</taxon>
        <taxon>Sar</taxon>
        <taxon>Stramenopiles</taxon>
        <taxon>Ochrophyta</taxon>
        <taxon>Bacillariophyta</taxon>
        <taxon>Bacillariophyceae</taxon>
        <taxon>Bacillariophycidae</taxon>
        <taxon>Bacillariales</taxon>
        <taxon>Bacillariaceae</taxon>
        <taxon>Nitzschia</taxon>
    </lineage>
</organism>
<dbReference type="Proteomes" id="UP000693970">
    <property type="component" value="Unassembled WGS sequence"/>
</dbReference>
<evidence type="ECO:0000256" key="1">
    <source>
        <dbReference type="SAM" id="MobiDB-lite"/>
    </source>
</evidence>
<dbReference type="AlphaFoldDB" id="A0A9K3LR40"/>
<evidence type="ECO:0000313" key="3">
    <source>
        <dbReference type="EMBL" id="KAG7367024.1"/>
    </source>
</evidence>
<reference evidence="3" key="2">
    <citation type="submission" date="2021-04" db="EMBL/GenBank/DDBJ databases">
        <authorList>
            <person name="Podell S."/>
        </authorList>
    </citation>
    <scope>NUCLEOTIDE SEQUENCE</scope>
    <source>
        <strain evidence="3">Hildebrandi</strain>
    </source>
</reference>